<dbReference type="GO" id="GO:0030983">
    <property type="term" value="F:mismatched DNA binding"/>
    <property type="evidence" value="ECO:0007669"/>
    <property type="project" value="InterPro"/>
</dbReference>
<evidence type="ECO:0000313" key="7">
    <source>
        <dbReference type="EMBL" id="KAG2547942.1"/>
    </source>
</evidence>
<dbReference type="OrthoDB" id="1924787at2759"/>
<evidence type="ECO:0000256" key="5">
    <source>
        <dbReference type="SAM" id="MobiDB-lite"/>
    </source>
</evidence>
<name>A0A8T0NII2_PANVG</name>
<dbReference type="Pfam" id="PF00488">
    <property type="entry name" value="MutS_V"/>
    <property type="match status" value="1"/>
</dbReference>
<dbReference type="GO" id="GO:0004519">
    <property type="term" value="F:endonuclease activity"/>
    <property type="evidence" value="ECO:0007669"/>
    <property type="project" value="InterPro"/>
</dbReference>
<dbReference type="SUPFAM" id="SSF48334">
    <property type="entry name" value="DNA repair protein MutS, domain III"/>
    <property type="match status" value="1"/>
</dbReference>
<reference evidence="7 8" key="1">
    <citation type="submission" date="2020-05" db="EMBL/GenBank/DDBJ databases">
        <title>WGS assembly of Panicum virgatum.</title>
        <authorList>
            <person name="Lovell J.T."/>
            <person name="Jenkins J."/>
            <person name="Shu S."/>
            <person name="Juenger T.E."/>
            <person name="Schmutz J."/>
        </authorList>
    </citation>
    <scope>NUCLEOTIDE SEQUENCE [LARGE SCALE GENOMIC DNA]</scope>
    <source>
        <strain evidence="8">cv. AP13</strain>
    </source>
</reference>
<keyword evidence="4" id="KW-0175">Coiled coil</keyword>
<dbReference type="InterPro" id="IPR036187">
    <property type="entry name" value="DNA_mismatch_repair_MutS_sf"/>
</dbReference>
<organism evidence="7 8">
    <name type="scientific">Panicum virgatum</name>
    <name type="common">Blackwell switchgrass</name>
    <dbReference type="NCBI Taxonomy" id="38727"/>
    <lineage>
        <taxon>Eukaryota</taxon>
        <taxon>Viridiplantae</taxon>
        <taxon>Streptophyta</taxon>
        <taxon>Embryophyta</taxon>
        <taxon>Tracheophyta</taxon>
        <taxon>Spermatophyta</taxon>
        <taxon>Magnoliopsida</taxon>
        <taxon>Liliopsida</taxon>
        <taxon>Poales</taxon>
        <taxon>Poaceae</taxon>
        <taxon>PACMAD clade</taxon>
        <taxon>Panicoideae</taxon>
        <taxon>Panicodae</taxon>
        <taxon>Paniceae</taxon>
        <taxon>Panicinae</taxon>
        <taxon>Panicum</taxon>
        <taxon>Panicum sect. Hiantes</taxon>
    </lineage>
</organism>
<dbReference type="PIRSF" id="PIRSF005814">
    <property type="entry name" value="MutS_YshD"/>
    <property type="match status" value="1"/>
</dbReference>
<dbReference type="FunFam" id="3.40.50.300:FF:001241">
    <property type="entry name" value="Endonuclease MutS2 isoform X1"/>
    <property type="match status" value="1"/>
</dbReference>
<dbReference type="SMART" id="SM00534">
    <property type="entry name" value="MUTSac"/>
    <property type="match status" value="1"/>
</dbReference>
<dbReference type="InterPro" id="IPR046893">
    <property type="entry name" value="MSSS"/>
</dbReference>
<dbReference type="GO" id="GO:0045910">
    <property type="term" value="P:negative regulation of DNA recombination"/>
    <property type="evidence" value="ECO:0007669"/>
    <property type="project" value="InterPro"/>
</dbReference>
<dbReference type="GO" id="GO:0016887">
    <property type="term" value="F:ATP hydrolysis activity"/>
    <property type="evidence" value="ECO:0007669"/>
    <property type="project" value="InterPro"/>
</dbReference>
<accession>A0A8T0NII2</accession>
<evidence type="ECO:0000256" key="1">
    <source>
        <dbReference type="ARBA" id="ARBA00022741"/>
    </source>
</evidence>
<feature type="compositionally biased region" description="Basic and acidic residues" evidence="5">
    <location>
        <begin position="733"/>
        <end position="753"/>
    </location>
</feature>
<dbReference type="EMBL" id="CM029053">
    <property type="protein sequence ID" value="KAG2547942.1"/>
    <property type="molecule type" value="Genomic_DNA"/>
</dbReference>
<sequence length="836" mass="91454">MLRLSTTGLTSPLLPTPAPAVRLRPRPLIRLRLRALAAGAASSLSPSARSLRLLEWGKVCDAVASFAGTAHGRDATKKQLWEVEGVSYEQSQRLLQETEVAVWLLDNAGGAMDFSGLDTVAIESAIHCVSGGAVIKGLEAVAVASLMLFVESLQVNIKAAMKLDEGSCSRLTTLTETILDAAINKSLVKSIQDIVDDDGSVKDTASPELRRHRERVQLLESRLYQLMDKLMRNVDNEASLSEVCIVNGRCCIRTTGDKSSTFDGLLLSSGSDAGSMIEPIAAVPLNDELQESRALVAKAELDVLSKLTDKILLELDSIQSSLQETIKLDKVTARAKYSIAYDGTFPDLYLSNFENETVTSATGGSAKETSSAHPTKKAWKLYMPNAYHPLLLQKYQENLDRAKRDVASAAAEIRRRRIYGQDIAEDQLASDLDSMKLRVSQLEKDQPVPVDFMIGEETTVLVITGPNTGGKTISLKTVGLASLMAKIGLYILASEPVKIPWFNAVYADIGDEQSLTQSLSTFSGHLKQIGAIRAESTSESLVLLDEVGAGTNPLEGAALGMSLLESFAEVGSFLTLATTHHGELKTLKYSNNSFENACVEFDEENLKPTFKILWGIPGRSNAINIAERLGLPSDIVESSRRLLGTAGAEINALIMDMERFKQDYQQDLQKAQHLLMQSKELHNNLELAQRNIVDHTSAQRKRKARVISEYAVMARSIIRKKFQQFQESAIAERVKEEEKAADNAKSERVKDHMPTSTAAMGKAHNTDTDLATSADGKDEEDGIPEVGDSVYVPKLKNQATVVKIDLSKNEVQVQAGMMKLKLKLQDVKVQKWKVSR</sequence>
<dbReference type="SUPFAM" id="SSF52540">
    <property type="entry name" value="P-loop containing nucleoside triphosphate hydrolases"/>
    <property type="match status" value="1"/>
</dbReference>
<dbReference type="GO" id="GO:0005524">
    <property type="term" value="F:ATP binding"/>
    <property type="evidence" value="ECO:0007669"/>
    <property type="project" value="UniProtKB-KW"/>
</dbReference>
<dbReference type="GO" id="GO:0006298">
    <property type="term" value="P:mismatch repair"/>
    <property type="evidence" value="ECO:0007669"/>
    <property type="project" value="InterPro"/>
</dbReference>
<dbReference type="InterPro" id="IPR045076">
    <property type="entry name" value="MutS"/>
</dbReference>
<keyword evidence="1" id="KW-0547">Nucleotide-binding</keyword>
<dbReference type="PANTHER" id="PTHR48466:SF2">
    <property type="entry name" value="OS10G0509000 PROTEIN"/>
    <property type="match status" value="1"/>
</dbReference>
<dbReference type="InterPro" id="IPR000432">
    <property type="entry name" value="DNA_mismatch_repair_MutS_C"/>
</dbReference>
<feature type="region of interest" description="Disordered" evidence="5">
    <location>
        <begin position="733"/>
        <end position="787"/>
    </location>
</feature>
<dbReference type="Proteomes" id="UP000823388">
    <property type="component" value="Chromosome 9K"/>
</dbReference>
<protein>
    <recommendedName>
        <fullName evidence="6">DNA mismatch repair proteins mutS family domain-containing protein</fullName>
    </recommendedName>
</protein>
<evidence type="ECO:0000259" key="6">
    <source>
        <dbReference type="PROSITE" id="PS00486"/>
    </source>
</evidence>
<dbReference type="PROSITE" id="PS00486">
    <property type="entry name" value="DNA_MISMATCH_REPAIR_2"/>
    <property type="match status" value="1"/>
</dbReference>
<dbReference type="PANTHER" id="PTHR48466">
    <property type="entry name" value="OS10G0509000 PROTEIN-RELATED"/>
    <property type="match status" value="1"/>
</dbReference>
<dbReference type="GO" id="GO:0140664">
    <property type="term" value="F:ATP-dependent DNA damage sensor activity"/>
    <property type="evidence" value="ECO:0007669"/>
    <property type="project" value="InterPro"/>
</dbReference>
<dbReference type="Pfam" id="PF20297">
    <property type="entry name" value="MSSS"/>
    <property type="match status" value="1"/>
</dbReference>
<evidence type="ECO:0000256" key="2">
    <source>
        <dbReference type="ARBA" id="ARBA00022840"/>
    </source>
</evidence>
<comment type="caution">
    <text evidence="7">The sequence shown here is derived from an EMBL/GenBank/DDBJ whole genome shotgun (WGS) entry which is preliminary data.</text>
</comment>
<feature type="coiled-coil region" evidence="4">
    <location>
        <begin position="661"/>
        <end position="691"/>
    </location>
</feature>
<evidence type="ECO:0000256" key="4">
    <source>
        <dbReference type="SAM" id="Coils"/>
    </source>
</evidence>
<keyword evidence="3" id="KW-0238">DNA-binding</keyword>
<evidence type="ECO:0000313" key="8">
    <source>
        <dbReference type="Proteomes" id="UP000823388"/>
    </source>
</evidence>
<dbReference type="InterPro" id="IPR005747">
    <property type="entry name" value="MutS2"/>
</dbReference>
<feature type="domain" description="DNA mismatch repair proteins mutS family" evidence="6">
    <location>
        <begin position="540"/>
        <end position="556"/>
    </location>
</feature>
<evidence type="ECO:0000256" key="3">
    <source>
        <dbReference type="ARBA" id="ARBA00023125"/>
    </source>
</evidence>
<gene>
    <name evidence="7" type="ORF">PVAP13_9KG141700</name>
</gene>
<keyword evidence="8" id="KW-1185">Reference proteome</keyword>
<dbReference type="AlphaFoldDB" id="A0A8T0NII2"/>
<dbReference type="NCBIfam" id="TIGR01069">
    <property type="entry name" value="mutS2"/>
    <property type="match status" value="1"/>
</dbReference>
<proteinExistence type="predicted"/>
<keyword evidence="2" id="KW-0067">ATP-binding</keyword>
<dbReference type="Gene3D" id="3.40.50.300">
    <property type="entry name" value="P-loop containing nucleotide triphosphate hydrolases"/>
    <property type="match status" value="1"/>
</dbReference>
<dbReference type="InterPro" id="IPR027417">
    <property type="entry name" value="P-loop_NTPase"/>
</dbReference>
<feature type="coiled-coil region" evidence="4">
    <location>
        <begin position="392"/>
        <end position="445"/>
    </location>
</feature>